<dbReference type="OrthoDB" id="3694588at2759"/>
<evidence type="ECO:0000313" key="3">
    <source>
        <dbReference type="Proteomes" id="UP000813461"/>
    </source>
</evidence>
<evidence type="ECO:0000256" key="1">
    <source>
        <dbReference type="SAM" id="MobiDB-lite"/>
    </source>
</evidence>
<dbReference type="Proteomes" id="UP000813461">
    <property type="component" value="Unassembled WGS sequence"/>
</dbReference>
<dbReference type="AlphaFoldDB" id="A0A8K0VSE3"/>
<evidence type="ECO:0000313" key="2">
    <source>
        <dbReference type="EMBL" id="KAH7068629.1"/>
    </source>
</evidence>
<keyword evidence="3" id="KW-1185">Reference proteome</keyword>
<name>A0A8K0VSE3_9PLEO</name>
<dbReference type="EMBL" id="JAGMVJ010000031">
    <property type="protein sequence ID" value="KAH7068629.1"/>
    <property type="molecule type" value="Genomic_DNA"/>
</dbReference>
<reference evidence="2" key="1">
    <citation type="journal article" date="2021" name="Nat. Commun.">
        <title>Genetic determinants of endophytism in the Arabidopsis root mycobiome.</title>
        <authorList>
            <person name="Mesny F."/>
            <person name="Miyauchi S."/>
            <person name="Thiergart T."/>
            <person name="Pickel B."/>
            <person name="Atanasova L."/>
            <person name="Karlsson M."/>
            <person name="Huettel B."/>
            <person name="Barry K.W."/>
            <person name="Haridas S."/>
            <person name="Chen C."/>
            <person name="Bauer D."/>
            <person name="Andreopoulos W."/>
            <person name="Pangilinan J."/>
            <person name="LaButti K."/>
            <person name="Riley R."/>
            <person name="Lipzen A."/>
            <person name="Clum A."/>
            <person name="Drula E."/>
            <person name="Henrissat B."/>
            <person name="Kohler A."/>
            <person name="Grigoriev I.V."/>
            <person name="Martin F.M."/>
            <person name="Hacquard S."/>
        </authorList>
    </citation>
    <scope>NUCLEOTIDE SEQUENCE</scope>
    <source>
        <strain evidence="2">MPI-SDFR-AT-0120</strain>
    </source>
</reference>
<sequence>MKTKYSLSASQRIIAANWLVKKTAQTTQKCLALLAILSSATSGQYLLVWDQLQAAMVFRWRNTLDQENVLKEEDVRATIEALYAAAGALGSEWPETRDDRLIGKRVEKMKGWSENKNVEKKVVRDGELREELGDEAAIAARSTKRGEMDELVGRMEKARVPDDRVQSEDQDD</sequence>
<organism evidence="2 3">
    <name type="scientific">Paraphoma chrysanthemicola</name>
    <dbReference type="NCBI Taxonomy" id="798071"/>
    <lineage>
        <taxon>Eukaryota</taxon>
        <taxon>Fungi</taxon>
        <taxon>Dikarya</taxon>
        <taxon>Ascomycota</taxon>
        <taxon>Pezizomycotina</taxon>
        <taxon>Dothideomycetes</taxon>
        <taxon>Pleosporomycetidae</taxon>
        <taxon>Pleosporales</taxon>
        <taxon>Pleosporineae</taxon>
        <taxon>Phaeosphaeriaceae</taxon>
        <taxon>Paraphoma</taxon>
    </lineage>
</organism>
<protein>
    <submittedName>
        <fullName evidence="2">Uncharacterized protein</fullName>
    </submittedName>
</protein>
<feature type="compositionally biased region" description="Basic and acidic residues" evidence="1">
    <location>
        <begin position="144"/>
        <end position="172"/>
    </location>
</feature>
<comment type="caution">
    <text evidence="2">The sequence shown here is derived from an EMBL/GenBank/DDBJ whole genome shotgun (WGS) entry which is preliminary data.</text>
</comment>
<feature type="region of interest" description="Disordered" evidence="1">
    <location>
        <begin position="143"/>
        <end position="172"/>
    </location>
</feature>
<accession>A0A8K0VSE3</accession>
<proteinExistence type="predicted"/>
<gene>
    <name evidence="2" type="ORF">FB567DRAFT_540850</name>
</gene>